<feature type="compositionally biased region" description="Low complexity" evidence="2">
    <location>
        <begin position="117"/>
        <end position="135"/>
    </location>
</feature>
<evidence type="ECO:0000313" key="3">
    <source>
        <dbReference type="EMBL" id="KYQ92271.1"/>
    </source>
</evidence>
<feature type="coiled-coil region" evidence="1">
    <location>
        <begin position="421"/>
        <end position="455"/>
    </location>
</feature>
<feature type="compositionally biased region" description="Polar residues" evidence="2">
    <location>
        <begin position="34"/>
        <end position="65"/>
    </location>
</feature>
<organism evidence="3 4">
    <name type="scientific">Tieghemostelium lacteum</name>
    <name type="common">Slime mold</name>
    <name type="synonym">Dictyostelium lacteum</name>
    <dbReference type="NCBI Taxonomy" id="361077"/>
    <lineage>
        <taxon>Eukaryota</taxon>
        <taxon>Amoebozoa</taxon>
        <taxon>Evosea</taxon>
        <taxon>Eumycetozoa</taxon>
        <taxon>Dictyostelia</taxon>
        <taxon>Dictyosteliales</taxon>
        <taxon>Raperosteliaceae</taxon>
        <taxon>Tieghemostelium</taxon>
    </lineage>
</organism>
<proteinExistence type="predicted"/>
<gene>
    <name evidence="3" type="ORF">DLAC_07119</name>
</gene>
<keyword evidence="4" id="KW-1185">Reference proteome</keyword>
<dbReference type="AlphaFoldDB" id="A0A151ZE96"/>
<keyword evidence="1" id="KW-0175">Coiled coil</keyword>
<feature type="compositionally biased region" description="Basic and acidic residues" evidence="2">
    <location>
        <begin position="98"/>
        <end position="113"/>
    </location>
</feature>
<protein>
    <submittedName>
        <fullName evidence="3">SAM domain-containing protein</fullName>
    </submittedName>
</protein>
<evidence type="ECO:0000256" key="2">
    <source>
        <dbReference type="SAM" id="MobiDB-lite"/>
    </source>
</evidence>
<comment type="caution">
    <text evidence="3">The sequence shown here is derived from an EMBL/GenBank/DDBJ whole genome shotgun (WGS) entry which is preliminary data.</text>
</comment>
<evidence type="ECO:0000256" key="1">
    <source>
        <dbReference type="SAM" id="Coils"/>
    </source>
</evidence>
<sequence length="602" mass="69651">MSSTLSPPVTKHQHKRKTTNGSSPSSIAILVTEQYENGSPFPTHTNKKSTNLHPSALSQSHYNKNPSKKLVTPLSVLEKHSPPSPPQPKSNKQPPLSHSKDQQPQHLHKEVSDHLAIPQQQQQQQISNSPKKSSNNLGFLSIFKHKKPNIMNSQTPENMSKKEMNEKIVKSFIEIKNQVDSIKSMIRYWNDLSMNNHNSNSNVQITQQDDNCVDIDIESIFTDLYVVSDSFGNRSKLLMESIQELQRDLQSNSTKANPQRLILWRSWEDIYESDSTFMEDLIISGAFDISIRLILHQPITVEEKPVFLKLLGDALCPEIDKNIICSLLNIISNNIQIFSDRTVSVFTQLLQSYINYPRGSLTLSQKSVNTLFRSQSLFNEFYNTTNQLSVERKRELDLKRQTYQLEETQSRSDLCSTDRELNTVKNDIIEASNTIKSLNDQLAQMQSNLTKLEETQSSLMKIHQNQFLQQQKRSQELQLEYDNYEKFADNTLIVFEKFQQLRQCHQQFFDSEVEKLKLNINKLFQDSRHALNNYLKSFNKNNNNLNQQMKQQQKIPDMILQNKSIVDKLIENLKDFKETDGVELLLDKCKEIVAFLKINFDI</sequence>
<dbReference type="Proteomes" id="UP000076078">
    <property type="component" value="Unassembled WGS sequence"/>
</dbReference>
<name>A0A151ZE96_TIELA</name>
<feature type="region of interest" description="Disordered" evidence="2">
    <location>
        <begin position="1"/>
        <end position="136"/>
    </location>
</feature>
<reference evidence="3 4" key="1">
    <citation type="submission" date="2015-12" db="EMBL/GenBank/DDBJ databases">
        <title>Dictyostelia acquired genes for synthesis and detection of signals that induce cell-type specialization by lateral gene transfer from prokaryotes.</title>
        <authorList>
            <person name="Gloeckner G."/>
            <person name="Schaap P."/>
        </authorList>
    </citation>
    <scope>NUCLEOTIDE SEQUENCE [LARGE SCALE GENOMIC DNA]</scope>
    <source>
        <strain evidence="3 4">TK</strain>
    </source>
</reference>
<feature type="coiled-coil region" evidence="1">
    <location>
        <begin position="528"/>
        <end position="555"/>
    </location>
</feature>
<dbReference type="InParanoid" id="A0A151ZE96"/>
<accession>A0A151ZE96</accession>
<evidence type="ECO:0000313" key="4">
    <source>
        <dbReference type="Proteomes" id="UP000076078"/>
    </source>
</evidence>
<dbReference type="EMBL" id="LODT01000031">
    <property type="protein sequence ID" value="KYQ92271.1"/>
    <property type="molecule type" value="Genomic_DNA"/>
</dbReference>